<evidence type="ECO:0000313" key="3">
    <source>
        <dbReference type="Proteomes" id="UP000549971"/>
    </source>
</evidence>
<keyword evidence="3" id="KW-1185">Reference proteome</keyword>
<accession>A0A7W9J904</accession>
<evidence type="ECO:0000313" key="2">
    <source>
        <dbReference type="EMBL" id="MBB5837758.1"/>
    </source>
</evidence>
<feature type="region of interest" description="Disordered" evidence="1">
    <location>
        <begin position="352"/>
        <end position="382"/>
    </location>
</feature>
<dbReference type="RefSeq" id="WP_184798018.1">
    <property type="nucleotide sequence ID" value="NZ_JACHMY010000001.1"/>
</dbReference>
<reference evidence="2 3" key="1">
    <citation type="submission" date="2020-08" db="EMBL/GenBank/DDBJ databases">
        <title>Sequencing the genomes of 1000 actinobacteria strains.</title>
        <authorList>
            <person name="Klenk H.-P."/>
        </authorList>
    </citation>
    <scope>NUCLEOTIDE SEQUENCE [LARGE SCALE GENOMIC DNA]</scope>
    <source>
        <strain evidence="2 3">DSM 28967</strain>
    </source>
</reference>
<protein>
    <submittedName>
        <fullName evidence="2">Uncharacterized protein</fullName>
    </submittedName>
</protein>
<dbReference type="AlphaFoldDB" id="A0A7W9J904"/>
<sequence length="382" mass="43234">MAVRRTAPKVDPDRPHIDNQKRKFRINDLAKAELLAEGWKPPRATGTLDEYLEMDYPDLEFTVADLIPEGANVLLNAQYKKGKTTAALNLVRSIADGDDLFGAFRITPVGNVAWWNCEVSERQAVAWLKDMKVRNPENVSLLHLRGQSMPLRNKEVRDWAVKWLKRHSVKVWVVDPFGALYDGEENSNSEIREWLRALDEIKRRAKVNVLVLVAHTGHDAQDDDAVVRARGGARLMDWPDVIWTYRGGSDIDPSLRFMTAMGRDVEVPEFTLSFEPSTRTLTRVNGVGSRADQRRVSLAYQVATLVREQFDATGKPINKSGIEKEIHKKATEVQRAVSYAVDMNWIRVEDGPNRSKLHYPGEDEPELTASGWNPVVVGSEKE</sequence>
<dbReference type="SUPFAM" id="SSF52540">
    <property type="entry name" value="P-loop containing nucleoside triphosphate hydrolases"/>
    <property type="match status" value="1"/>
</dbReference>
<gene>
    <name evidence="2" type="ORF">HDA39_004492</name>
</gene>
<dbReference type="Proteomes" id="UP000549971">
    <property type="component" value="Unassembled WGS sequence"/>
</dbReference>
<evidence type="ECO:0000256" key="1">
    <source>
        <dbReference type="SAM" id="MobiDB-lite"/>
    </source>
</evidence>
<proteinExistence type="predicted"/>
<comment type="caution">
    <text evidence="2">The sequence shown here is derived from an EMBL/GenBank/DDBJ whole genome shotgun (WGS) entry which is preliminary data.</text>
</comment>
<name>A0A7W9J904_9ACTN</name>
<dbReference type="EMBL" id="JACHMY010000001">
    <property type="protein sequence ID" value="MBB5837758.1"/>
    <property type="molecule type" value="Genomic_DNA"/>
</dbReference>
<dbReference type="Pfam" id="PF13481">
    <property type="entry name" value="AAA_25"/>
    <property type="match status" value="1"/>
</dbReference>
<dbReference type="InterPro" id="IPR027417">
    <property type="entry name" value="P-loop_NTPase"/>
</dbReference>
<dbReference type="Gene3D" id="3.40.50.300">
    <property type="entry name" value="P-loop containing nucleotide triphosphate hydrolases"/>
    <property type="match status" value="1"/>
</dbReference>
<organism evidence="2 3">
    <name type="scientific">Kribbella italica</name>
    <dbReference type="NCBI Taxonomy" id="1540520"/>
    <lineage>
        <taxon>Bacteria</taxon>
        <taxon>Bacillati</taxon>
        <taxon>Actinomycetota</taxon>
        <taxon>Actinomycetes</taxon>
        <taxon>Propionibacteriales</taxon>
        <taxon>Kribbellaceae</taxon>
        <taxon>Kribbella</taxon>
    </lineage>
</organism>